<dbReference type="SUPFAM" id="SSF46785">
    <property type="entry name" value="Winged helix' DNA-binding domain"/>
    <property type="match status" value="1"/>
</dbReference>
<dbReference type="InterPro" id="IPR036390">
    <property type="entry name" value="WH_DNA-bd_sf"/>
</dbReference>
<evidence type="ECO:0000313" key="7">
    <source>
        <dbReference type="Proteomes" id="UP001477870"/>
    </source>
</evidence>
<keyword evidence="2" id="KW-0238">DNA-binding</keyword>
<dbReference type="PROSITE" id="PS50042">
    <property type="entry name" value="CNMP_BINDING_3"/>
    <property type="match status" value="1"/>
</dbReference>
<dbReference type="PANTHER" id="PTHR24567:SF28">
    <property type="entry name" value="LISTERIOLYSIN REGULATORY PROTEIN"/>
    <property type="match status" value="1"/>
</dbReference>
<dbReference type="EMBL" id="JBBMQO010000009">
    <property type="protein sequence ID" value="MEM5502993.1"/>
    <property type="molecule type" value="Genomic_DNA"/>
</dbReference>
<evidence type="ECO:0000313" key="6">
    <source>
        <dbReference type="EMBL" id="MEM5502993.1"/>
    </source>
</evidence>
<evidence type="ECO:0000259" key="4">
    <source>
        <dbReference type="PROSITE" id="PS50042"/>
    </source>
</evidence>
<dbReference type="CDD" id="cd00038">
    <property type="entry name" value="CAP_ED"/>
    <property type="match status" value="1"/>
</dbReference>
<proteinExistence type="predicted"/>
<sequence length="233" mass="25752">MKRLDASLLAGLPPFADIEIQDLNELLSQATSAHYVKGAHIFEQGGDAHSFFLLLDGHIRVVKVTPHGEQVIARYISSGELFGIAHAMGRDIYPANAVAAVDCVVLSWPDKIWDQTIQRYPSFATNTYAMIGARLQDAQDRIVEMATERVEQRVASVILKLANQTGKKTDEGILIDFPISRQDISEMTGTTLHTVSRLLSAWEQQGFVKSSRQKITVTQSSRLLMVASGENNE</sequence>
<dbReference type="InterPro" id="IPR012318">
    <property type="entry name" value="HTH_CRP"/>
</dbReference>
<reference evidence="6 7" key="1">
    <citation type="submission" date="2024-03" db="EMBL/GenBank/DDBJ databases">
        <title>Community enrichment and isolation of bacterial strains for fucoidan degradation.</title>
        <authorList>
            <person name="Sichert A."/>
        </authorList>
    </citation>
    <scope>NUCLEOTIDE SEQUENCE [LARGE SCALE GENOMIC DNA]</scope>
    <source>
        <strain evidence="6 7">AS62</strain>
    </source>
</reference>
<dbReference type="CDD" id="cd00092">
    <property type="entry name" value="HTH_CRP"/>
    <property type="match status" value="1"/>
</dbReference>
<evidence type="ECO:0000256" key="1">
    <source>
        <dbReference type="ARBA" id="ARBA00023015"/>
    </source>
</evidence>
<dbReference type="PROSITE" id="PS51063">
    <property type="entry name" value="HTH_CRP_2"/>
    <property type="match status" value="1"/>
</dbReference>
<protein>
    <submittedName>
        <fullName evidence="6">Crp/Fnr family transcriptional regulator</fullName>
    </submittedName>
</protein>
<dbReference type="Pfam" id="PF00027">
    <property type="entry name" value="cNMP_binding"/>
    <property type="match status" value="1"/>
</dbReference>
<dbReference type="InterPro" id="IPR050397">
    <property type="entry name" value="Env_Response_Regulators"/>
</dbReference>
<dbReference type="SMART" id="SM00419">
    <property type="entry name" value="HTH_CRP"/>
    <property type="match status" value="1"/>
</dbReference>
<dbReference type="PRINTS" id="PR00034">
    <property type="entry name" value="HTHCRP"/>
</dbReference>
<gene>
    <name evidence="6" type="ORF">WNY59_15500</name>
</gene>
<keyword evidence="1" id="KW-0805">Transcription regulation</keyword>
<evidence type="ECO:0000256" key="3">
    <source>
        <dbReference type="ARBA" id="ARBA00023163"/>
    </source>
</evidence>
<dbReference type="Gene3D" id="2.60.120.10">
    <property type="entry name" value="Jelly Rolls"/>
    <property type="match status" value="1"/>
</dbReference>
<dbReference type="PANTHER" id="PTHR24567">
    <property type="entry name" value="CRP FAMILY TRANSCRIPTIONAL REGULATORY PROTEIN"/>
    <property type="match status" value="1"/>
</dbReference>
<feature type="domain" description="HTH crp-type" evidence="5">
    <location>
        <begin position="148"/>
        <end position="221"/>
    </location>
</feature>
<dbReference type="InterPro" id="IPR014710">
    <property type="entry name" value="RmlC-like_jellyroll"/>
</dbReference>
<name>A0ABU9TA39_9HYPH</name>
<dbReference type="InterPro" id="IPR036388">
    <property type="entry name" value="WH-like_DNA-bd_sf"/>
</dbReference>
<dbReference type="SMART" id="SM00100">
    <property type="entry name" value="cNMP"/>
    <property type="match status" value="1"/>
</dbReference>
<dbReference type="InterPro" id="IPR000595">
    <property type="entry name" value="cNMP-bd_dom"/>
</dbReference>
<dbReference type="InterPro" id="IPR018490">
    <property type="entry name" value="cNMP-bd_dom_sf"/>
</dbReference>
<comment type="caution">
    <text evidence="6">The sequence shown here is derived from an EMBL/GenBank/DDBJ whole genome shotgun (WGS) entry which is preliminary data.</text>
</comment>
<accession>A0ABU9TA39</accession>
<evidence type="ECO:0000259" key="5">
    <source>
        <dbReference type="PROSITE" id="PS51063"/>
    </source>
</evidence>
<feature type="domain" description="Cyclic nucleotide-binding" evidence="4">
    <location>
        <begin position="14"/>
        <end position="107"/>
    </location>
</feature>
<organism evidence="6 7">
    <name type="scientific">Ahrensia kielensis</name>
    <dbReference type="NCBI Taxonomy" id="76980"/>
    <lineage>
        <taxon>Bacteria</taxon>
        <taxon>Pseudomonadati</taxon>
        <taxon>Pseudomonadota</taxon>
        <taxon>Alphaproteobacteria</taxon>
        <taxon>Hyphomicrobiales</taxon>
        <taxon>Ahrensiaceae</taxon>
        <taxon>Ahrensia</taxon>
    </lineage>
</organism>
<evidence type="ECO:0000256" key="2">
    <source>
        <dbReference type="ARBA" id="ARBA00023125"/>
    </source>
</evidence>
<dbReference type="SUPFAM" id="SSF51206">
    <property type="entry name" value="cAMP-binding domain-like"/>
    <property type="match status" value="1"/>
</dbReference>
<dbReference type="Gene3D" id="1.10.10.10">
    <property type="entry name" value="Winged helix-like DNA-binding domain superfamily/Winged helix DNA-binding domain"/>
    <property type="match status" value="1"/>
</dbReference>
<dbReference type="Proteomes" id="UP001477870">
    <property type="component" value="Unassembled WGS sequence"/>
</dbReference>
<keyword evidence="3" id="KW-0804">Transcription</keyword>
<dbReference type="RefSeq" id="WP_342849196.1">
    <property type="nucleotide sequence ID" value="NZ_JBBMQO010000009.1"/>
</dbReference>
<dbReference type="Pfam" id="PF13545">
    <property type="entry name" value="HTH_Crp_2"/>
    <property type="match status" value="1"/>
</dbReference>
<keyword evidence="7" id="KW-1185">Reference proteome</keyword>